<comment type="caution">
    <text evidence="1">The sequence shown here is derived from an EMBL/GenBank/DDBJ whole genome shotgun (WGS) entry which is preliminary data.</text>
</comment>
<proteinExistence type="predicted"/>
<dbReference type="RefSeq" id="WP_112281575.1">
    <property type="nucleotide sequence ID" value="NZ_MASW01000002.1"/>
</dbReference>
<sequence length="148" mass="16080">MSAGDVRVRGLAETLLSVARTGDMDALAPLVTRMVGANGPQRHLFEPVLLELVAMIVRILRRRSEYADNEGDLYAVELLDADDRDVGIDQLQPALRATLRAVLATLNADADDARFHVSLVSSDPDPLARLDAVAHALRWANTLDDARG</sequence>
<evidence type="ECO:0000313" key="2">
    <source>
        <dbReference type="Proteomes" id="UP000249915"/>
    </source>
</evidence>
<protein>
    <submittedName>
        <fullName evidence="1">Uncharacterized protein</fullName>
    </submittedName>
</protein>
<organism evidence="1 2">
    <name type="scientific">Prauserella muralis</name>
    <dbReference type="NCBI Taxonomy" id="588067"/>
    <lineage>
        <taxon>Bacteria</taxon>
        <taxon>Bacillati</taxon>
        <taxon>Actinomycetota</taxon>
        <taxon>Actinomycetes</taxon>
        <taxon>Pseudonocardiales</taxon>
        <taxon>Pseudonocardiaceae</taxon>
        <taxon>Prauserella</taxon>
    </lineage>
</organism>
<dbReference type="OrthoDB" id="3627316at2"/>
<reference evidence="1 2" key="1">
    <citation type="submission" date="2016-07" db="EMBL/GenBank/DDBJ databases">
        <title>Draft genome sequence of Prauserella muralis DSM 45305, isolated from a mould-covered wall in an indoor environment.</title>
        <authorList>
            <person name="Ruckert C."/>
            <person name="Albersmeier A."/>
            <person name="Jiang C.-L."/>
            <person name="Jiang Y."/>
            <person name="Kalinowski J."/>
            <person name="Schneider O."/>
            <person name="Winkler A."/>
            <person name="Zotchev S.B."/>
        </authorList>
    </citation>
    <scope>NUCLEOTIDE SEQUENCE [LARGE SCALE GENOMIC DNA]</scope>
    <source>
        <strain evidence="1 2">DSM 45305</strain>
    </source>
</reference>
<gene>
    <name evidence="1" type="ORF">BAY60_14255</name>
</gene>
<dbReference type="Proteomes" id="UP000249915">
    <property type="component" value="Unassembled WGS sequence"/>
</dbReference>
<evidence type="ECO:0000313" key="1">
    <source>
        <dbReference type="EMBL" id="PXY27571.1"/>
    </source>
</evidence>
<keyword evidence="2" id="KW-1185">Reference proteome</keyword>
<dbReference type="AlphaFoldDB" id="A0A2V4AZW2"/>
<name>A0A2V4AZW2_9PSEU</name>
<accession>A0A2V4AZW2</accession>
<dbReference type="EMBL" id="MASW01000002">
    <property type="protein sequence ID" value="PXY27571.1"/>
    <property type="molecule type" value="Genomic_DNA"/>
</dbReference>